<dbReference type="Pfam" id="PF06169">
    <property type="entry name" value="DUF982"/>
    <property type="match status" value="1"/>
</dbReference>
<dbReference type="InterPro" id="IPR010385">
    <property type="entry name" value="DUF982"/>
</dbReference>
<protein>
    <submittedName>
        <fullName evidence="2">DUF982 domain-containing protein</fullName>
    </submittedName>
</protein>
<name>A0ABS0SEB2_9HYPH</name>
<gene>
    <name evidence="2" type="ORF">IOD40_13165</name>
</gene>
<feature type="region of interest" description="Disordered" evidence="1">
    <location>
        <begin position="91"/>
        <end position="120"/>
    </location>
</feature>
<comment type="caution">
    <text evidence="2">The sequence shown here is derived from an EMBL/GenBank/DDBJ whole genome shotgun (WGS) entry which is preliminary data.</text>
</comment>
<accession>A0ABS0SEB2</accession>
<organism evidence="2 3">
    <name type="scientific">Aquamicrobium zhengzhouense</name>
    <dbReference type="NCBI Taxonomy" id="2781738"/>
    <lineage>
        <taxon>Bacteria</taxon>
        <taxon>Pseudomonadati</taxon>
        <taxon>Pseudomonadota</taxon>
        <taxon>Alphaproteobacteria</taxon>
        <taxon>Hyphomicrobiales</taxon>
        <taxon>Phyllobacteriaceae</taxon>
        <taxon>Aquamicrobium</taxon>
    </lineage>
</organism>
<proteinExistence type="predicted"/>
<dbReference type="EMBL" id="JADGMQ010000009">
    <property type="protein sequence ID" value="MBI1621606.1"/>
    <property type="molecule type" value="Genomic_DNA"/>
</dbReference>
<dbReference type="Proteomes" id="UP000601789">
    <property type="component" value="Unassembled WGS sequence"/>
</dbReference>
<dbReference type="RefSeq" id="WP_198477017.1">
    <property type="nucleotide sequence ID" value="NZ_JADGMQ010000009.1"/>
</dbReference>
<dbReference type="Gene3D" id="6.10.250.730">
    <property type="match status" value="1"/>
</dbReference>
<feature type="compositionally biased region" description="Basic residues" evidence="1">
    <location>
        <begin position="102"/>
        <end position="120"/>
    </location>
</feature>
<evidence type="ECO:0000313" key="3">
    <source>
        <dbReference type="Proteomes" id="UP000601789"/>
    </source>
</evidence>
<reference evidence="2 3" key="1">
    <citation type="submission" date="2020-10" db="EMBL/GenBank/DDBJ databases">
        <title>Aquamicrobium zhengzhouensis sp. nov., a exopolysaccharide producing bacterium isolated from farmland soil.</title>
        <authorList>
            <person name="Wang X."/>
        </authorList>
    </citation>
    <scope>NUCLEOTIDE SEQUENCE [LARGE SCALE GENOMIC DNA]</scope>
    <source>
        <strain evidence="3">cd-1</strain>
    </source>
</reference>
<sequence>MTDVAFPTPVLLRMAGRGERQVSTSFETLECLEREWPEWARGRRWRSAVTTCRDSLDGWRTGVDAQRSFLRAAEAAGLLPVGKRTRTVQRWGFSGPTSAQNHLKKQPARRIRHSGARAGR</sequence>
<keyword evidence="3" id="KW-1185">Reference proteome</keyword>
<evidence type="ECO:0000256" key="1">
    <source>
        <dbReference type="SAM" id="MobiDB-lite"/>
    </source>
</evidence>
<evidence type="ECO:0000313" key="2">
    <source>
        <dbReference type="EMBL" id="MBI1621606.1"/>
    </source>
</evidence>